<dbReference type="PANTHER" id="PTHR11061">
    <property type="entry name" value="RNA M5U METHYLTRANSFERASE"/>
    <property type="match status" value="1"/>
</dbReference>
<dbReference type="GO" id="GO:0070475">
    <property type="term" value="P:rRNA base methylation"/>
    <property type="evidence" value="ECO:0007669"/>
    <property type="project" value="TreeGrafter"/>
</dbReference>
<evidence type="ECO:0000256" key="2">
    <source>
        <dbReference type="ARBA" id="ARBA00022679"/>
    </source>
</evidence>
<gene>
    <name evidence="4" type="ORF">B1A_10482</name>
</gene>
<dbReference type="EMBL" id="AUZX01007463">
    <property type="protein sequence ID" value="EQD59331.1"/>
    <property type="molecule type" value="Genomic_DNA"/>
</dbReference>
<dbReference type="PROSITE" id="PS01231">
    <property type="entry name" value="TRMA_2"/>
    <property type="match status" value="1"/>
</dbReference>
<dbReference type="PROSITE" id="PS01230">
    <property type="entry name" value="TRMA_1"/>
    <property type="match status" value="1"/>
</dbReference>
<dbReference type="AlphaFoldDB" id="T1AFQ0"/>
<dbReference type="GO" id="GO:0070041">
    <property type="term" value="F:rRNA (uridine-C5-)-methyltransferase activity"/>
    <property type="evidence" value="ECO:0007669"/>
    <property type="project" value="TreeGrafter"/>
</dbReference>
<evidence type="ECO:0000256" key="1">
    <source>
        <dbReference type="ARBA" id="ARBA00022603"/>
    </source>
</evidence>
<dbReference type="Gene3D" id="3.40.50.150">
    <property type="entry name" value="Vaccinia Virus protein VP39"/>
    <property type="match status" value="1"/>
</dbReference>
<keyword evidence="1 4" id="KW-0489">Methyltransferase</keyword>
<dbReference type="InterPro" id="IPR029063">
    <property type="entry name" value="SAM-dependent_MTases_sf"/>
</dbReference>
<dbReference type="SUPFAM" id="SSF53335">
    <property type="entry name" value="S-adenosyl-L-methionine-dependent methyltransferases"/>
    <property type="match status" value="1"/>
</dbReference>
<reference evidence="4" key="2">
    <citation type="journal article" date="2014" name="ISME J.">
        <title>Microbial stratification in low pH oxic and suboxic macroscopic growths along an acid mine drainage.</title>
        <authorList>
            <person name="Mendez-Garcia C."/>
            <person name="Mesa V."/>
            <person name="Sprenger R.R."/>
            <person name="Richter M."/>
            <person name="Diez M.S."/>
            <person name="Solano J."/>
            <person name="Bargiela R."/>
            <person name="Golyshina O.V."/>
            <person name="Manteca A."/>
            <person name="Ramos J.L."/>
            <person name="Gallego J.R."/>
            <person name="Llorente I."/>
            <person name="Martins Dos Santos V.A."/>
            <person name="Jensen O.N."/>
            <person name="Pelaez A.I."/>
            <person name="Sanchez J."/>
            <person name="Ferrer M."/>
        </authorList>
    </citation>
    <scope>NUCLEOTIDE SEQUENCE</scope>
</reference>
<keyword evidence="2 4" id="KW-0808">Transferase</keyword>
<organism evidence="4">
    <name type="scientific">mine drainage metagenome</name>
    <dbReference type="NCBI Taxonomy" id="410659"/>
    <lineage>
        <taxon>unclassified sequences</taxon>
        <taxon>metagenomes</taxon>
        <taxon>ecological metagenomes</taxon>
    </lineage>
</organism>
<dbReference type="InterPro" id="IPR030391">
    <property type="entry name" value="MeTrfase_TrmA_CS"/>
</dbReference>
<evidence type="ECO:0000313" key="4">
    <source>
        <dbReference type="EMBL" id="EQD59331.1"/>
    </source>
</evidence>
<dbReference type="InterPro" id="IPR030390">
    <property type="entry name" value="MeTrfase_TrmA_AS"/>
</dbReference>
<keyword evidence="3" id="KW-0949">S-adenosyl-L-methionine</keyword>
<evidence type="ECO:0000256" key="3">
    <source>
        <dbReference type="ARBA" id="ARBA00022691"/>
    </source>
</evidence>
<proteinExistence type="predicted"/>
<sequence>MLGIENSAAAVALAQRAARAAGLQGVRFETHDAAQGAAALGALPPLVIVNPPRRGLGAELCATLQASSARWLIYSSCNAESLARDRAALPGFRARRAQMLDMFPHTAHFELLCLLERAA</sequence>
<protein>
    <submittedName>
        <fullName evidence="4">23S rRNA (Uracil-5-)-methyltransferase RumB</fullName>
    </submittedName>
</protein>
<dbReference type="PANTHER" id="PTHR11061:SF30">
    <property type="entry name" value="TRNA (URACIL(54)-C(5))-METHYLTRANSFERASE"/>
    <property type="match status" value="1"/>
</dbReference>
<dbReference type="Pfam" id="PF05958">
    <property type="entry name" value="tRNA_U5-meth_tr"/>
    <property type="match status" value="1"/>
</dbReference>
<accession>T1AFQ0</accession>
<comment type="caution">
    <text evidence="4">The sequence shown here is derived from an EMBL/GenBank/DDBJ whole genome shotgun (WGS) entry which is preliminary data.</text>
</comment>
<reference evidence="4" key="1">
    <citation type="submission" date="2013-08" db="EMBL/GenBank/DDBJ databases">
        <authorList>
            <person name="Mendez C."/>
            <person name="Richter M."/>
            <person name="Ferrer M."/>
            <person name="Sanchez J."/>
        </authorList>
    </citation>
    <scope>NUCLEOTIDE SEQUENCE</scope>
</reference>
<dbReference type="PROSITE" id="PS51687">
    <property type="entry name" value="SAM_MT_RNA_M5U"/>
    <property type="match status" value="1"/>
</dbReference>
<dbReference type="InterPro" id="IPR010280">
    <property type="entry name" value="U5_MeTrfase_fam"/>
</dbReference>
<name>T1AFQ0_9ZZZZ</name>